<evidence type="ECO:0000313" key="1">
    <source>
        <dbReference type="EMBL" id="SJK99914.1"/>
    </source>
</evidence>
<dbReference type="EMBL" id="FUEG01000002">
    <property type="protein sequence ID" value="SJK99914.1"/>
    <property type="molecule type" value="Genomic_DNA"/>
</dbReference>
<evidence type="ECO:0000313" key="2">
    <source>
        <dbReference type="Proteomes" id="UP000219338"/>
    </source>
</evidence>
<name>A0A284QTV3_ARMOS</name>
<dbReference type="Proteomes" id="UP000219338">
    <property type="component" value="Unassembled WGS sequence"/>
</dbReference>
<keyword evidence="2" id="KW-1185">Reference proteome</keyword>
<gene>
    <name evidence="1" type="ORF">ARMOST_03225</name>
</gene>
<protein>
    <submittedName>
        <fullName evidence="1">Uncharacterized protein</fullName>
    </submittedName>
</protein>
<reference evidence="2" key="1">
    <citation type="journal article" date="2017" name="Nat. Ecol. Evol.">
        <title>Genome expansion and lineage-specific genetic innovations in the forest pathogenic fungi Armillaria.</title>
        <authorList>
            <person name="Sipos G."/>
            <person name="Prasanna A.N."/>
            <person name="Walter M.C."/>
            <person name="O'Connor E."/>
            <person name="Balint B."/>
            <person name="Krizsan K."/>
            <person name="Kiss B."/>
            <person name="Hess J."/>
            <person name="Varga T."/>
            <person name="Slot J."/>
            <person name="Riley R."/>
            <person name="Boka B."/>
            <person name="Rigling D."/>
            <person name="Barry K."/>
            <person name="Lee J."/>
            <person name="Mihaltcheva S."/>
            <person name="LaButti K."/>
            <person name="Lipzen A."/>
            <person name="Waldron R."/>
            <person name="Moloney N.M."/>
            <person name="Sperisen C."/>
            <person name="Kredics L."/>
            <person name="Vagvoelgyi C."/>
            <person name="Patrignani A."/>
            <person name="Fitzpatrick D."/>
            <person name="Nagy I."/>
            <person name="Doyle S."/>
            <person name="Anderson J.B."/>
            <person name="Grigoriev I.V."/>
            <person name="Gueldener U."/>
            <person name="Muensterkoetter M."/>
            <person name="Nagy L.G."/>
        </authorList>
    </citation>
    <scope>NUCLEOTIDE SEQUENCE [LARGE SCALE GENOMIC DNA]</scope>
    <source>
        <strain evidence="2">C18/9</strain>
    </source>
</reference>
<organism evidence="1 2">
    <name type="scientific">Armillaria ostoyae</name>
    <name type="common">Armillaria root rot fungus</name>
    <dbReference type="NCBI Taxonomy" id="47428"/>
    <lineage>
        <taxon>Eukaryota</taxon>
        <taxon>Fungi</taxon>
        <taxon>Dikarya</taxon>
        <taxon>Basidiomycota</taxon>
        <taxon>Agaricomycotina</taxon>
        <taxon>Agaricomycetes</taxon>
        <taxon>Agaricomycetidae</taxon>
        <taxon>Agaricales</taxon>
        <taxon>Marasmiineae</taxon>
        <taxon>Physalacriaceae</taxon>
        <taxon>Armillaria</taxon>
    </lineage>
</organism>
<accession>A0A284QTV3</accession>
<proteinExistence type="predicted"/>
<dbReference type="AlphaFoldDB" id="A0A284QTV3"/>
<sequence>MPFLVAPETSPLCMQLSYVHRLPLSSIRCGLDRLLLPHSWVPGWGTTRQFGWRQTCHATCFVIAGGGIAGALLLRGGTSGNAGSLVKDPLLLVFLIHDEDPSLPVIVRGWDILSQVGDGIDV</sequence>